<comment type="caution">
    <text evidence="2">The sequence shown here is derived from an EMBL/GenBank/DDBJ whole genome shotgun (WGS) entry which is preliminary data.</text>
</comment>
<name>A0ABR2QTB4_9ROSI</name>
<evidence type="ECO:0000313" key="2">
    <source>
        <dbReference type="EMBL" id="KAK9003897.1"/>
    </source>
</evidence>
<keyword evidence="3" id="KW-1185">Reference proteome</keyword>
<feature type="region of interest" description="Disordered" evidence="1">
    <location>
        <begin position="48"/>
        <end position="68"/>
    </location>
</feature>
<gene>
    <name evidence="2" type="ORF">V6N11_018792</name>
</gene>
<dbReference type="Proteomes" id="UP001396334">
    <property type="component" value="Unassembled WGS sequence"/>
</dbReference>
<sequence>MRRKRCCSISGRMVSNMSLQHWCTRGQLKEKDKIAPILAYTWTTEPAVSTHDGTPMQPSRVGHSLSASKLETREREGLDLFKQWSWLSRDGALTHFRDKDRVLTAKRSRT</sequence>
<proteinExistence type="predicted"/>
<accession>A0ABR2QTB4</accession>
<protein>
    <submittedName>
        <fullName evidence="2">Uncharacterized protein</fullName>
    </submittedName>
</protein>
<evidence type="ECO:0000313" key="3">
    <source>
        <dbReference type="Proteomes" id="UP001396334"/>
    </source>
</evidence>
<organism evidence="2 3">
    <name type="scientific">Hibiscus sabdariffa</name>
    <name type="common">roselle</name>
    <dbReference type="NCBI Taxonomy" id="183260"/>
    <lineage>
        <taxon>Eukaryota</taxon>
        <taxon>Viridiplantae</taxon>
        <taxon>Streptophyta</taxon>
        <taxon>Embryophyta</taxon>
        <taxon>Tracheophyta</taxon>
        <taxon>Spermatophyta</taxon>
        <taxon>Magnoliopsida</taxon>
        <taxon>eudicotyledons</taxon>
        <taxon>Gunneridae</taxon>
        <taxon>Pentapetalae</taxon>
        <taxon>rosids</taxon>
        <taxon>malvids</taxon>
        <taxon>Malvales</taxon>
        <taxon>Malvaceae</taxon>
        <taxon>Malvoideae</taxon>
        <taxon>Hibiscus</taxon>
    </lineage>
</organism>
<evidence type="ECO:0000256" key="1">
    <source>
        <dbReference type="SAM" id="MobiDB-lite"/>
    </source>
</evidence>
<reference evidence="2 3" key="1">
    <citation type="journal article" date="2024" name="G3 (Bethesda)">
        <title>Genome assembly of Hibiscus sabdariffa L. provides insights into metabolisms of medicinal natural products.</title>
        <authorList>
            <person name="Kim T."/>
        </authorList>
    </citation>
    <scope>NUCLEOTIDE SEQUENCE [LARGE SCALE GENOMIC DNA]</scope>
    <source>
        <strain evidence="2">TK-2024</strain>
        <tissue evidence="2">Old leaves</tissue>
    </source>
</reference>
<dbReference type="EMBL" id="JBBPBN010000032">
    <property type="protein sequence ID" value="KAK9003897.1"/>
    <property type="molecule type" value="Genomic_DNA"/>
</dbReference>